<proteinExistence type="predicted"/>
<evidence type="ECO:0000313" key="2">
    <source>
        <dbReference type="EMBL" id="MCP8968584.1"/>
    </source>
</evidence>
<sequence length="157" mass="17132">MKKKTLITSVITALLVVCVTAAIFTDTFAFATGQSAAAKSKTKQPKQTTVRKGRFTEINTVSEAAAVLNVKPIWILDEVKKGKTMAQIINAKGMTEQEFIQKATELETKTIQDAVKSGSMSQAHADALQAGMSDRLKENMKMKAMDVKEHAAMNMNH</sequence>
<comment type="caution">
    <text evidence="2">The sequence shown here is derived from an EMBL/GenBank/DDBJ whole genome shotgun (WGS) entry which is preliminary data.</text>
</comment>
<dbReference type="EMBL" id="JANCLT010000003">
    <property type="protein sequence ID" value="MCP8968584.1"/>
    <property type="molecule type" value="Genomic_DNA"/>
</dbReference>
<accession>A0AA41X8E3</accession>
<feature type="chain" id="PRO_5041237372" evidence="1">
    <location>
        <begin position="32"/>
        <end position="157"/>
    </location>
</feature>
<gene>
    <name evidence="2" type="ORF">NK662_08525</name>
</gene>
<evidence type="ECO:0000256" key="1">
    <source>
        <dbReference type="SAM" id="SignalP"/>
    </source>
</evidence>
<evidence type="ECO:0000313" key="3">
    <source>
        <dbReference type="Proteomes" id="UP001156102"/>
    </source>
</evidence>
<dbReference type="AlphaFoldDB" id="A0AA41X8E3"/>
<feature type="signal peptide" evidence="1">
    <location>
        <begin position="1"/>
        <end position="31"/>
    </location>
</feature>
<organism evidence="2 3">
    <name type="scientific">Ectobacillus ponti</name>
    <dbReference type="NCBI Taxonomy" id="2961894"/>
    <lineage>
        <taxon>Bacteria</taxon>
        <taxon>Bacillati</taxon>
        <taxon>Bacillota</taxon>
        <taxon>Bacilli</taxon>
        <taxon>Bacillales</taxon>
        <taxon>Bacillaceae</taxon>
        <taxon>Ectobacillus</taxon>
    </lineage>
</organism>
<name>A0AA41X8E3_9BACI</name>
<reference evidence="2" key="1">
    <citation type="submission" date="2022-07" db="EMBL/GenBank/DDBJ databases">
        <authorList>
            <person name="Li W.-J."/>
            <person name="Deng Q.-Q."/>
        </authorList>
    </citation>
    <scope>NUCLEOTIDE SEQUENCE</scope>
    <source>
        <strain evidence="2">SYSU M60031</strain>
    </source>
</reference>
<protein>
    <submittedName>
        <fullName evidence="2">Uncharacterized protein</fullName>
    </submittedName>
</protein>
<keyword evidence="1" id="KW-0732">Signal</keyword>
<keyword evidence="3" id="KW-1185">Reference proteome</keyword>
<dbReference type="RefSeq" id="WP_254758487.1">
    <property type="nucleotide sequence ID" value="NZ_JANCLT010000003.1"/>
</dbReference>
<dbReference type="Proteomes" id="UP001156102">
    <property type="component" value="Unassembled WGS sequence"/>
</dbReference>